<dbReference type="PROSITE" id="PS50072">
    <property type="entry name" value="CSA_PPIASE_2"/>
    <property type="match status" value="1"/>
</dbReference>
<dbReference type="Proteomes" id="UP001200145">
    <property type="component" value="Unassembled WGS sequence"/>
</dbReference>
<protein>
    <recommendedName>
        <fullName evidence="5">Peptidyl-prolyl cis-trans isomerase</fullName>
        <shortName evidence="5">PPIase</shortName>
        <ecNumber evidence="5">5.2.1.8</ecNumber>
    </recommendedName>
</protein>
<evidence type="ECO:0000256" key="2">
    <source>
        <dbReference type="ARBA" id="ARBA00007365"/>
    </source>
</evidence>
<dbReference type="PRINTS" id="PR00153">
    <property type="entry name" value="CSAPPISMRASE"/>
</dbReference>
<name>A0ABS9BLS0_9BACT</name>
<evidence type="ECO:0000256" key="3">
    <source>
        <dbReference type="ARBA" id="ARBA00023110"/>
    </source>
</evidence>
<dbReference type="InterPro" id="IPR029000">
    <property type="entry name" value="Cyclophilin-like_dom_sf"/>
</dbReference>
<sequence>MSFRPIAWLLVLVSLLIGCSPKAGAPVPKRLLKRDVELQTSKGTIRLRLYDETPLHRDNFIRLVRSDFYDGIQFHRVIQQFMIQAGDPKSKKAPDTTKLGSGGPGYTIPAEIRPKYFHRKGVLAAARMGDNVNPERASSGSQFYIVQGRVFTDQSLDSVEIHRLNGRKLPAAHRAVYKTIGGAPHLDQAYTIYGEVISGLEVVDSIAVVKTSGRTGGDRPLEPVVIKKARLVRRP</sequence>
<dbReference type="InterPro" id="IPR002130">
    <property type="entry name" value="Cyclophilin-type_PPIase_dom"/>
</dbReference>
<dbReference type="GO" id="GO:0016853">
    <property type="term" value="F:isomerase activity"/>
    <property type="evidence" value="ECO:0007669"/>
    <property type="project" value="UniProtKB-KW"/>
</dbReference>
<dbReference type="PANTHER" id="PTHR45625:SF4">
    <property type="entry name" value="PEPTIDYLPROLYL ISOMERASE DOMAIN AND WD REPEAT-CONTAINING PROTEIN 1"/>
    <property type="match status" value="1"/>
</dbReference>
<comment type="catalytic activity">
    <reaction evidence="5">
        <text>[protein]-peptidylproline (omega=180) = [protein]-peptidylproline (omega=0)</text>
        <dbReference type="Rhea" id="RHEA:16237"/>
        <dbReference type="Rhea" id="RHEA-COMP:10747"/>
        <dbReference type="Rhea" id="RHEA-COMP:10748"/>
        <dbReference type="ChEBI" id="CHEBI:83833"/>
        <dbReference type="ChEBI" id="CHEBI:83834"/>
        <dbReference type="EC" id="5.2.1.8"/>
    </reaction>
</comment>
<dbReference type="PROSITE" id="PS51257">
    <property type="entry name" value="PROKAR_LIPOPROTEIN"/>
    <property type="match status" value="1"/>
</dbReference>
<keyword evidence="4 5" id="KW-0413">Isomerase</keyword>
<keyword evidence="8" id="KW-1185">Reference proteome</keyword>
<evidence type="ECO:0000256" key="1">
    <source>
        <dbReference type="ARBA" id="ARBA00002388"/>
    </source>
</evidence>
<evidence type="ECO:0000256" key="4">
    <source>
        <dbReference type="ARBA" id="ARBA00023235"/>
    </source>
</evidence>
<evidence type="ECO:0000259" key="6">
    <source>
        <dbReference type="PROSITE" id="PS50072"/>
    </source>
</evidence>
<organism evidence="7 8">
    <name type="scientific">Flavihumibacter fluminis</name>
    <dbReference type="NCBI Taxonomy" id="2909236"/>
    <lineage>
        <taxon>Bacteria</taxon>
        <taxon>Pseudomonadati</taxon>
        <taxon>Bacteroidota</taxon>
        <taxon>Chitinophagia</taxon>
        <taxon>Chitinophagales</taxon>
        <taxon>Chitinophagaceae</taxon>
        <taxon>Flavihumibacter</taxon>
    </lineage>
</organism>
<dbReference type="PANTHER" id="PTHR45625">
    <property type="entry name" value="PEPTIDYL-PROLYL CIS-TRANS ISOMERASE-RELATED"/>
    <property type="match status" value="1"/>
</dbReference>
<dbReference type="InterPro" id="IPR024936">
    <property type="entry name" value="Cyclophilin-type_PPIase"/>
</dbReference>
<keyword evidence="3 5" id="KW-0697">Rotamase</keyword>
<proteinExistence type="inferred from homology"/>
<dbReference type="InterPro" id="IPR044666">
    <property type="entry name" value="Cyclophilin_A-like"/>
</dbReference>
<dbReference type="CDD" id="cd00317">
    <property type="entry name" value="cyclophilin"/>
    <property type="match status" value="1"/>
</dbReference>
<dbReference type="SUPFAM" id="SSF50891">
    <property type="entry name" value="Cyclophilin-like"/>
    <property type="match status" value="1"/>
</dbReference>
<dbReference type="Gene3D" id="2.40.100.10">
    <property type="entry name" value="Cyclophilin-like"/>
    <property type="match status" value="1"/>
</dbReference>
<evidence type="ECO:0000313" key="7">
    <source>
        <dbReference type="EMBL" id="MCF1715943.1"/>
    </source>
</evidence>
<comment type="similarity">
    <text evidence="2 5">Belongs to the cyclophilin-type PPIase family.</text>
</comment>
<dbReference type="RefSeq" id="WP_234866889.1">
    <property type="nucleotide sequence ID" value="NZ_JAKEVY010000003.1"/>
</dbReference>
<comment type="function">
    <text evidence="1 5">PPIases accelerate the folding of proteins. It catalyzes the cis-trans isomerization of proline imidic peptide bonds in oligopeptides.</text>
</comment>
<comment type="caution">
    <text evidence="7">The sequence shown here is derived from an EMBL/GenBank/DDBJ whole genome shotgun (WGS) entry which is preliminary data.</text>
</comment>
<reference evidence="7 8" key="1">
    <citation type="submission" date="2022-01" db="EMBL/GenBank/DDBJ databases">
        <title>Flavihumibacter sp. nov., isolated from sediment of a river.</title>
        <authorList>
            <person name="Liu H."/>
        </authorList>
    </citation>
    <scope>NUCLEOTIDE SEQUENCE [LARGE SCALE GENOMIC DNA]</scope>
    <source>
        <strain evidence="7 8">RY-1</strain>
    </source>
</reference>
<dbReference type="Pfam" id="PF00160">
    <property type="entry name" value="Pro_isomerase"/>
    <property type="match status" value="1"/>
</dbReference>
<evidence type="ECO:0000256" key="5">
    <source>
        <dbReference type="RuleBase" id="RU363019"/>
    </source>
</evidence>
<evidence type="ECO:0000313" key="8">
    <source>
        <dbReference type="Proteomes" id="UP001200145"/>
    </source>
</evidence>
<gene>
    <name evidence="7" type="ORF">L0U88_14985</name>
</gene>
<feature type="domain" description="PPIase cyclophilin-type" evidence="6">
    <location>
        <begin position="43"/>
        <end position="231"/>
    </location>
</feature>
<dbReference type="EMBL" id="JAKEVY010000003">
    <property type="protein sequence ID" value="MCF1715943.1"/>
    <property type="molecule type" value="Genomic_DNA"/>
</dbReference>
<dbReference type="EC" id="5.2.1.8" evidence="5"/>
<dbReference type="PIRSF" id="PIRSF001467">
    <property type="entry name" value="Peptidylpro_ismrse"/>
    <property type="match status" value="1"/>
</dbReference>
<accession>A0ABS9BLS0</accession>